<dbReference type="InterPro" id="IPR050091">
    <property type="entry name" value="PKS_NRPS_Biosynth_Enz"/>
</dbReference>
<evidence type="ECO:0000256" key="3">
    <source>
        <dbReference type="ARBA" id="ARBA00022679"/>
    </source>
</evidence>
<dbReference type="Proteomes" id="UP001219568">
    <property type="component" value="Unassembled WGS sequence"/>
</dbReference>
<feature type="region of interest" description="Disordered" evidence="5">
    <location>
        <begin position="1071"/>
        <end position="1092"/>
    </location>
</feature>
<dbReference type="Pfam" id="PF02801">
    <property type="entry name" value="Ketoacyl-synt_C"/>
    <property type="match status" value="1"/>
</dbReference>
<keyword evidence="6" id="KW-0812">Transmembrane</keyword>
<dbReference type="InterPro" id="IPR020841">
    <property type="entry name" value="PKS_Beta-ketoAc_synthase_dom"/>
</dbReference>
<keyword evidence="2" id="KW-0597">Phosphoprotein</keyword>
<evidence type="ECO:0000256" key="2">
    <source>
        <dbReference type="ARBA" id="ARBA00022553"/>
    </source>
</evidence>
<dbReference type="InterPro" id="IPR029044">
    <property type="entry name" value="Nucleotide-diphossugar_trans"/>
</dbReference>
<dbReference type="SUPFAM" id="SSF53448">
    <property type="entry name" value="Nucleotide-diphospho-sugar transferases"/>
    <property type="match status" value="1"/>
</dbReference>
<accession>A0AAD6N7U6</accession>
<evidence type="ECO:0000259" key="7">
    <source>
        <dbReference type="PROSITE" id="PS52004"/>
    </source>
</evidence>
<dbReference type="AlphaFoldDB" id="A0AAD6N7U6"/>
<feature type="transmembrane region" description="Helical" evidence="6">
    <location>
        <begin position="952"/>
        <end position="973"/>
    </location>
</feature>
<feature type="transmembrane region" description="Helical" evidence="6">
    <location>
        <begin position="985"/>
        <end position="1008"/>
    </location>
</feature>
<dbReference type="InterPro" id="IPR014030">
    <property type="entry name" value="Ketoacyl_synth_N"/>
</dbReference>
<dbReference type="PANTHER" id="PTHR43775">
    <property type="entry name" value="FATTY ACID SYNTHASE"/>
    <property type="match status" value="1"/>
</dbReference>
<keyword evidence="1" id="KW-0596">Phosphopantetheine</keyword>
<keyword evidence="6" id="KW-1133">Transmembrane helix</keyword>
<sequence>MHAEAKGVLPAFPEQVSQVNRPSGFDGISAGGNAVKSRMNIPIAICGMAVRLPGGIATPQQLWDFLLTKRDARGRVPESRYNISAYHSDTGRPGTIKTEYGYFLDDSVKLGSFDAPRFSFSRVELESSDPQHRLMLEVARECFDDAGEVDFRGRQIGCYMGSYGEDWLEMQNKDPQHSGVHRVDGYGDFMLSNRVSYEMDLRGPSMTIRTAFSAALVGLHESCHAIQRGDCEAAIVGGSNLIMAPGMTAFMTEKGLLSPEGSCKTFSADADEYSRGEAITAVYIKPLDAVIRDGNPIRAVIRSTMSNSDGKTPGILHPSTDSQETMIRQAYQLAGITDYSKTVFVECHGTGTATGGPVEVNAVARVFGDSGAFIGSVKPNLGHSEGASGLTSLIKAVLMLENRTIVPNIKFSSPNPKIPFRERKLTVPLEPTPWPEAQYERVSINSFGIGGANAHVMLGSARVSGVCSIKSASQLGGSPQLFVFSANSAASLQRMTINLLFDYFEKPTFEPAAPILETEAISPPQNAVLSPQPLSKASPQSISSGYNSLQEICEKAKLRGVAIQRRHWVRLLFEWSIYVLLVLFVYFVLVGMPLWKGAVWWLYWVVQNKFVIQGGYAIVIGLAALYAFCPLLILFEKDPNPSVEEQDLEQNSDNVKSTALLIPCYKSASIIGPTLDAALKIFPKENIFVIANGNSQTPLDNTEEVCKPYGVNHLWVPIGSKIVAQFVGCYAAKDFENAVLIDDDCLLPPVFPIVSDRLKGCVRCIGYTIKSVGPNSSRGTYCQQAQDLEYKMSGLQRDFFGKCGSATFPHGAISLWNLEFLKATFHEHPGFSVSEDWFFGDACRRLGGRITMCSQVFVETETPSSVFISGSGSRGGFGEMTIFSQRFKRWNFFFVIGIYYDLKYIFTSWKLSWWELGAKLCVFQEVYETLIYLLAPFVFPISFIVRPGFCGMLLGVTIAMYLINVVIFNEIHLRLKKERVDWKVLFFYYTFYKIALTVINVFSCYWSLYKYARYFAQRHPKVIEDRQAVEVLLSLEQDSRRSSMDDDVIPLDTQAREVGRGLGRKLTLTKVQAGKKPERPQHEEKAAQGGWI</sequence>
<evidence type="ECO:0000256" key="4">
    <source>
        <dbReference type="RuleBase" id="RU003694"/>
    </source>
</evidence>
<organism evidence="8 9">
    <name type="scientific">Penicillium canescens</name>
    <dbReference type="NCBI Taxonomy" id="5083"/>
    <lineage>
        <taxon>Eukaryota</taxon>
        <taxon>Fungi</taxon>
        <taxon>Dikarya</taxon>
        <taxon>Ascomycota</taxon>
        <taxon>Pezizomycotina</taxon>
        <taxon>Eurotiomycetes</taxon>
        <taxon>Eurotiomycetidae</taxon>
        <taxon>Eurotiales</taxon>
        <taxon>Aspergillaceae</taxon>
        <taxon>Penicillium</taxon>
    </lineage>
</organism>
<feature type="transmembrane region" description="Helical" evidence="6">
    <location>
        <begin position="615"/>
        <end position="635"/>
    </location>
</feature>
<comment type="caution">
    <text evidence="8">The sequence shown here is derived from an EMBL/GenBank/DDBJ whole genome shotgun (WGS) entry which is preliminary data.</text>
</comment>
<reference evidence="8" key="2">
    <citation type="submission" date="2023-01" db="EMBL/GenBank/DDBJ databases">
        <authorList>
            <person name="Petersen C."/>
        </authorList>
    </citation>
    <scope>NUCLEOTIDE SEQUENCE</scope>
    <source>
        <strain evidence="8">IBT 15450</strain>
    </source>
</reference>
<dbReference type="Pfam" id="PF00109">
    <property type="entry name" value="ketoacyl-synt"/>
    <property type="match status" value="1"/>
</dbReference>
<keyword evidence="6" id="KW-0472">Membrane</keyword>
<dbReference type="CDD" id="cd00761">
    <property type="entry name" value="Glyco_tranf_GTA_type"/>
    <property type="match status" value="1"/>
</dbReference>
<dbReference type="Gene3D" id="3.40.47.10">
    <property type="match status" value="1"/>
</dbReference>
<feature type="transmembrane region" description="Helical" evidence="6">
    <location>
        <begin position="575"/>
        <end position="595"/>
    </location>
</feature>
<dbReference type="InterPro" id="IPR014031">
    <property type="entry name" value="Ketoacyl_synth_C"/>
</dbReference>
<feature type="domain" description="Ketosynthase family 3 (KS3)" evidence="7">
    <location>
        <begin position="40"/>
        <end position="460"/>
    </location>
</feature>
<name>A0AAD6N7U6_PENCN</name>
<dbReference type="SMART" id="SM00825">
    <property type="entry name" value="PKS_KS"/>
    <property type="match status" value="1"/>
</dbReference>
<dbReference type="SUPFAM" id="SSF53901">
    <property type="entry name" value="Thiolase-like"/>
    <property type="match status" value="1"/>
</dbReference>
<evidence type="ECO:0000313" key="9">
    <source>
        <dbReference type="Proteomes" id="UP001219568"/>
    </source>
</evidence>
<feature type="transmembrane region" description="Helical" evidence="6">
    <location>
        <begin position="890"/>
        <end position="906"/>
    </location>
</feature>
<keyword evidence="9" id="KW-1185">Reference proteome</keyword>
<dbReference type="InterPro" id="IPR016039">
    <property type="entry name" value="Thiolase-like"/>
</dbReference>
<dbReference type="Gene3D" id="3.90.550.10">
    <property type="entry name" value="Spore Coat Polysaccharide Biosynthesis Protein SpsA, Chain A"/>
    <property type="match status" value="1"/>
</dbReference>
<evidence type="ECO:0000313" key="8">
    <source>
        <dbReference type="EMBL" id="KAJ6038718.1"/>
    </source>
</evidence>
<reference evidence="8" key="1">
    <citation type="journal article" date="2023" name="IMA Fungus">
        <title>Comparative genomic study of the Penicillium genus elucidates a diverse pangenome and 15 lateral gene transfer events.</title>
        <authorList>
            <person name="Petersen C."/>
            <person name="Sorensen T."/>
            <person name="Nielsen M.R."/>
            <person name="Sondergaard T.E."/>
            <person name="Sorensen J.L."/>
            <person name="Fitzpatrick D.A."/>
            <person name="Frisvad J.C."/>
            <person name="Nielsen K.L."/>
        </authorList>
    </citation>
    <scope>NUCLEOTIDE SEQUENCE</scope>
    <source>
        <strain evidence="8">IBT 15450</strain>
    </source>
</reference>
<dbReference type="GO" id="GO:0006633">
    <property type="term" value="P:fatty acid biosynthetic process"/>
    <property type="evidence" value="ECO:0007669"/>
    <property type="project" value="TreeGrafter"/>
</dbReference>
<dbReference type="InterPro" id="IPR032821">
    <property type="entry name" value="PKS_assoc"/>
</dbReference>
<dbReference type="PANTHER" id="PTHR43775:SF28">
    <property type="entry name" value="SYNTHASE, PUTATIVE-RELATED"/>
    <property type="match status" value="1"/>
</dbReference>
<dbReference type="GO" id="GO:0004312">
    <property type="term" value="F:fatty acid synthase activity"/>
    <property type="evidence" value="ECO:0007669"/>
    <property type="project" value="TreeGrafter"/>
</dbReference>
<gene>
    <name evidence="8" type="ORF">N7460_007435</name>
</gene>
<dbReference type="EMBL" id="JAQJZL010000008">
    <property type="protein sequence ID" value="KAJ6038718.1"/>
    <property type="molecule type" value="Genomic_DNA"/>
</dbReference>
<dbReference type="Pfam" id="PF13641">
    <property type="entry name" value="Glyco_tranf_2_3"/>
    <property type="match status" value="1"/>
</dbReference>
<keyword evidence="3 4" id="KW-0808">Transferase</keyword>
<evidence type="ECO:0000256" key="1">
    <source>
        <dbReference type="ARBA" id="ARBA00022450"/>
    </source>
</evidence>
<proteinExistence type="inferred from homology"/>
<protein>
    <recommendedName>
        <fullName evidence="7">Ketosynthase family 3 (KS3) domain-containing protein</fullName>
    </recommendedName>
</protein>
<dbReference type="CDD" id="cd00833">
    <property type="entry name" value="PKS"/>
    <property type="match status" value="1"/>
</dbReference>
<comment type="similarity">
    <text evidence="4">Belongs to the thiolase-like superfamily. Beta-ketoacyl-ACP synthases family.</text>
</comment>
<evidence type="ECO:0000256" key="6">
    <source>
        <dbReference type="SAM" id="Phobius"/>
    </source>
</evidence>
<evidence type="ECO:0000256" key="5">
    <source>
        <dbReference type="SAM" id="MobiDB-lite"/>
    </source>
</evidence>
<feature type="transmembrane region" description="Helical" evidence="6">
    <location>
        <begin position="926"/>
        <end position="945"/>
    </location>
</feature>
<dbReference type="Pfam" id="PF16197">
    <property type="entry name" value="KAsynt_C_assoc"/>
    <property type="match status" value="1"/>
</dbReference>
<dbReference type="GO" id="GO:0044550">
    <property type="term" value="P:secondary metabolite biosynthetic process"/>
    <property type="evidence" value="ECO:0007669"/>
    <property type="project" value="TreeGrafter"/>
</dbReference>
<dbReference type="PROSITE" id="PS52004">
    <property type="entry name" value="KS3_2"/>
    <property type="match status" value="1"/>
</dbReference>
<feature type="compositionally biased region" description="Basic and acidic residues" evidence="5">
    <location>
        <begin position="1075"/>
        <end position="1086"/>
    </location>
</feature>